<reference evidence="2" key="2">
    <citation type="submission" date="2022-01" db="EMBL/GenBank/DDBJ databases">
        <authorList>
            <person name="Yamashiro T."/>
            <person name="Shiraishi A."/>
            <person name="Satake H."/>
            <person name="Nakayama K."/>
        </authorList>
    </citation>
    <scope>NUCLEOTIDE SEQUENCE</scope>
</reference>
<feature type="coiled-coil region" evidence="1">
    <location>
        <begin position="89"/>
        <end position="116"/>
    </location>
</feature>
<evidence type="ECO:0000313" key="3">
    <source>
        <dbReference type="Proteomes" id="UP001151760"/>
    </source>
</evidence>
<sequence>MIARRVTDDLIVFNGENSPSKYTKFLLEQKIAESHRFVERMRSEVATYRDRIAQLNAVAAEFEAIENQEEVHDSWLAAKDARRGKRGRLDGLNEVIDDALEEIEKLETNVEILEGAA</sequence>
<proteinExistence type="predicted"/>
<name>A0ABQ5HY04_9ASTR</name>
<feature type="non-terminal residue" evidence="2">
    <location>
        <position position="117"/>
    </location>
</feature>
<evidence type="ECO:0000313" key="2">
    <source>
        <dbReference type="EMBL" id="GJT92806.1"/>
    </source>
</evidence>
<reference evidence="2" key="1">
    <citation type="journal article" date="2022" name="Int. J. Mol. Sci.">
        <title>Draft Genome of Tanacetum Coccineum: Genomic Comparison of Closely Related Tanacetum-Family Plants.</title>
        <authorList>
            <person name="Yamashiro T."/>
            <person name="Shiraishi A."/>
            <person name="Nakayama K."/>
            <person name="Satake H."/>
        </authorList>
    </citation>
    <scope>NUCLEOTIDE SEQUENCE</scope>
</reference>
<accession>A0ABQ5HY04</accession>
<gene>
    <name evidence="2" type="ORF">Tco_1081651</name>
</gene>
<comment type="caution">
    <text evidence="2">The sequence shown here is derived from an EMBL/GenBank/DDBJ whole genome shotgun (WGS) entry which is preliminary data.</text>
</comment>
<dbReference type="EMBL" id="BQNB010020145">
    <property type="protein sequence ID" value="GJT92806.1"/>
    <property type="molecule type" value="Genomic_DNA"/>
</dbReference>
<protein>
    <submittedName>
        <fullName evidence="2">Uncharacterized protein</fullName>
    </submittedName>
</protein>
<organism evidence="2 3">
    <name type="scientific">Tanacetum coccineum</name>
    <dbReference type="NCBI Taxonomy" id="301880"/>
    <lineage>
        <taxon>Eukaryota</taxon>
        <taxon>Viridiplantae</taxon>
        <taxon>Streptophyta</taxon>
        <taxon>Embryophyta</taxon>
        <taxon>Tracheophyta</taxon>
        <taxon>Spermatophyta</taxon>
        <taxon>Magnoliopsida</taxon>
        <taxon>eudicotyledons</taxon>
        <taxon>Gunneridae</taxon>
        <taxon>Pentapetalae</taxon>
        <taxon>asterids</taxon>
        <taxon>campanulids</taxon>
        <taxon>Asterales</taxon>
        <taxon>Asteraceae</taxon>
        <taxon>Asteroideae</taxon>
        <taxon>Anthemideae</taxon>
        <taxon>Anthemidinae</taxon>
        <taxon>Tanacetum</taxon>
    </lineage>
</organism>
<keyword evidence="1" id="KW-0175">Coiled coil</keyword>
<evidence type="ECO:0000256" key="1">
    <source>
        <dbReference type="SAM" id="Coils"/>
    </source>
</evidence>
<dbReference type="Proteomes" id="UP001151760">
    <property type="component" value="Unassembled WGS sequence"/>
</dbReference>
<keyword evidence="3" id="KW-1185">Reference proteome</keyword>